<name>A0A8J3ICP5_9CHLR</name>
<dbReference type="SUPFAM" id="SSF53335">
    <property type="entry name" value="S-adenosyl-L-methionine-dependent methyltransferases"/>
    <property type="match status" value="1"/>
</dbReference>
<sequence>MERASSQENSYIFDTESAVEMARLIDQARFMNREIGGALTGLPELAPNSHVLDLGCGPGGWVLDVAFEYPDITITGIDISEIMVAYAQARTRTQKLSNAIFAVMDITKPLDLPDNSFDMINARLLTGVLKRETWSSLIDECTRILRSGGFLCLTEGNEFGISMSPAYEELTGYIMQATWRVGYGFSPHGRNWAMAPALPYLLRRGGYRDIHLNSYITDYSAHTPAWIDYYRNNETIFLQIKPLLLAFNLLTSEAFDQLYQRALIEMNSSEFTCVAQAIRAWGYVSKNS</sequence>
<evidence type="ECO:0000313" key="3">
    <source>
        <dbReference type="Proteomes" id="UP000597444"/>
    </source>
</evidence>
<evidence type="ECO:0000313" key="2">
    <source>
        <dbReference type="EMBL" id="GHO92969.1"/>
    </source>
</evidence>
<dbReference type="CDD" id="cd02440">
    <property type="entry name" value="AdoMet_MTases"/>
    <property type="match status" value="1"/>
</dbReference>
<gene>
    <name evidence="2" type="ORF">KSF_030170</name>
</gene>
<reference evidence="2" key="1">
    <citation type="submission" date="2020-10" db="EMBL/GenBank/DDBJ databases">
        <title>Taxonomic study of unclassified bacteria belonging to the class Ktedonobacteria.</title>
        <authorList>
            <person name="Yabe S."/>
            <person name="Wang C.M."/>
            <person name="Zheng Y."/>
            <person name="Sakai Y."/>
            <person name="Cavaletti L."/>
            <person name="Monciardini P."/>
            <person name="Donadio S."/>
        </authorList>
    </citation>
    <scope>NUCLEOTIDE SEQUENCE</scope>
    <source>
        <strain evidence="2">ID150040</strain>
    </source>
</reference>
<evidence type="ECO:0000259" key="1">
    <source>
        <dbReference type="Pfam" id="PF13649"/>
    </source>
</evidence>
<comment type="caution">
    <text evidence="2">The sequence shown here is derived from an EMBL/GenBank/DDBJ whole genome shotgun (WGS) entry which is preliminary data.</text>
</comment>
<accession>A0A8J3ICP5</accession>
<dbReference type="AlphaFoldDB" id="A0A8J3ICP5"/>
<keyword evidence="3" id="KW-1185">Reference proteome</keyword>
<dbReference type="RefSeq" id="WP_220203779.1">
    <property type="nucleotide sequence ID" value="NZ_BNJK01000001.1"/>
</dbReference>
<dbReference type="InterPro" id="IPR029063">
    <property type="entry name" value="SAM-dependent_MTases_sf"/>
</dbReference>
<protein>
    <recommendedName>
        <fullName evidence="1">Methyltransferase domain-containing protein</fullName>
    </recommendedName>
</protein>
<dbReference type="Proteomes" id="UP000597444">
    <property type="component" value="Unassembled WGS sequence"/>
</dbReference>
<proteinExistence type="predicted"/>
<organism evidence="2 3">
    <name type="scientific">Reticulibacter mediterranei</name>
    <dbReference type="NCBI Taxonomy" id="2778369"/>
    <lineage>
        <taxon>Bacteria</taxon>
        <taxon>Bacillati</taxon>
        <taxon>Chloroflexota</taxon>
        <taxon>Ktedonobacteria</taxon>
        <taxon>Ktedonobacterales</taxon>
        <taxon>Reticulibacteraceae</taxon>
        <taxon>Reticulibacter</taxon>
    </lineage>
</organism>
<dbReference type="Pfam" id="PF13649">
    <property type="entry name" value="Methyltransf_25"/>
    <property type="match status" value="1"/>
</dbReference>
<dbReference type="InterPro" id="IPR041698">
    <property type="entry name" value="Methyltransf_25"/>
</dbReference>
<feature type="domain" description="Methyltransferase" evidence="1">
    <location>
        <begin position="51"/>
        <end position="149"/>
    </location>
</feature>
<dbReference type="Gene3D" id="3.40.50.150">
    <property type="entry name" value="Vaccinia Virus protein VP39"/>
    <property type="match status" value="1"/>
</dbReference>
<dbReference type="EMBL" id="BNJK01000001">
    <property type="protein sequence ID" value="GHO92969.1"/>
    <property type="molecule type" value="Genomic_DNA"/>
</dbReference>
<dbReference type="PANTHER" id="PTHR43591">
    <property type="entry name" value="METHYLTRANSFERASE"/>
    <property type="match status" value="1"/>
</dbReference>